<dbReference type="GO" id="GO:0015833">
    <property type="term" value="P:peptide transport"/>
    <property type="evidence" value="ECO:0007669"/>
    <property type="project" value="TreeGrafter"/>
</dbReference>
<organism evidence="6 7">
    <name type="scientific">Roseospira navarrensis</name>
    <dbReference type="NCBI Taxonomy" id="140058"/>
    <lineage>
        <taxon>Bacteria</taxon>
        <taxon>Pseudomonadati</taxon>
        <taxon>Pseudomonadota</taxon>
        <taxon>Alphaproteobacteria</taxon>
        <taxon>Rhodospirillales</taxon>
        <taxon>Rhodospirillaceae</taxon>
        <taxon>Roseospira</taxon>
    </lineage>
</organism>
<dbReference type="PANTHER" id="PTHR30290">
    <property type="entry name" value="PERIPLASMIC BINDING COMPONENT OF ABC TRANSPORTER"/>
    <property type="match status" value="1"/>
</dbReference>
<evidence type="ECO:0000256" key="1">
    <source>
        <dbReference type="ARBA" id="ARBA00004418"/>
    </source>
</evidence>
<evidence type="ECO:0000259" key="5">
    <source>
        <dbReference type="Pfam" id="PF00496"/>
    </source>
</evidence>
<evidence type="ECO:0000256" key="4">
    <source>
        <dbReference type="SAM" id="SignalP"/>
    </source>
</evidence>
<dbReference type="Gene3D" id="3.40.190.10">
    <property type="entry name" value="Periplasmic binding protein-like II"/>
    <property type="match status" value="1"/>
</dbReference>
<evidence type="ECO:0000256" key="2">
    <source>
        <dbReference type="ARBA" id="ARBA00005695"/>
    </source>
</evidence>
<evidence type="ECO:0000313" key="7">
    <source>
        <dbReference type="Proteomes" id="UP000434582"/>
    </source>
</evidence>
<dbReference type="InterPro" id="IPR039424">
    <property type="entry name" value="SBP_5"/>
</dbReference>
<evidence type="ECO:0000256" key="3">
    <source>
        <dbReference type="ARBA" id="ARBA00022729"/>
    </source>
</evidence>
<accession>A0A7X2D6E9</accession>
<feature type="domain" description="Solute-binding protein family 5" evidence="5">
    <location>
        <begin position="104"/>
        <end position="508"/>
    </location>
</feature>
<dbReference type="GO" id="GO:0030288">
    <property type="term" value="C:outer membrane-bounded periplasmic space"/>
    <property type="evidence" value="ECO:0007669"/>
    <property type="project" value="TreeGrafter"/>
</dbReference>
<comment type="caution">
    <text evidence="6">The sequence shown here is derived from an EMBL/GenBank/DDBJ whole genome shotgun (WGS) entry which is preliminary data.</text>
</comment>
<dbReference type="Gene3D" id="3.10.105.10">
    <property type="entry name" value="Dipeptide-binding Protein, Domain 3"/>
    <property type="match status" value="1"/>
</dbReference>
<dbReference type="AlphaFoldDB" id="A0A7X2D6E9"/>
<gene>
    <name evidence="6" type="ORF">GHC57_16995</name>
</gene>
<name>A0A7X2D6E9_9PROT</name>
<dbReference type="GO" id="GO:0042884">
    <property type="term" value="P:microcin transport"/>
    <property type="evidence" value="ECO:0007669"/>
    <property type="project" value="TreeGrafter"/>
</dbReference>
<dbReference type="InterPro" id="IPR030678">
    <property type="entry name" value="Peptide/Ni-bd"/>
</dbReference>
<reference evidence="6 7" key="1">
    <citation type="submission" date="2019-10" db="EMBL/GenBank/DDBJ databases">
        <title>Draft whole-genome sequence of the purple nonsulfur photosynthetic bacterium Roseospira navarrensis DSM 15114.</title>
        <authorList>
            <person name="Kyndt J.A."/>
            <person name="Meyer T.E."/>
        </authorList>
    </citation>
    <scope>NUCLEOTIDE SEQUENCE [LARGE SCALE GENOMIC DNA]</scope>
    <source>
        <strain evidence="6 7">DSM 15114</strain>
    </source>
</reference>
<dbReference type="OrthoDB" id="9803988at2"/>
<dbReference type="RefSeq" id="WP_153346448.1">
    <property type="nucleotide sequence ID" value="NZ_WIVE01000079.1"/>
</dbReference>
<proteinExistence type="inferred from homology"/>
<dbReference type="PANTHER" id="PTHR30290:SF64">
    <property type="entry name" value="ABC TRANSPORTER PERIPLASMIC BINDING PROTEIN"/>
    <property type="match status" value="1"/>
</dbReference>
<dbReference type="InterPro" id="IPR000914">
    <property type="entry name" value="SBP_5_dom"/>
</dbReference>
<dbReference type="GO" id="GO:1904680">
    <property type="term" value="F:peptide transmembrane transporter activity"/>
    <property type="evidence" value="ECO:0007669"/>
    <property type="project" value="TreeGrafter"/>
</dbReference>
<dbReference type="PIRSF" id="PIRSF002741">
    <property type="entry name" value="MppA"/>
    <property type="match status" value="1"/>
</dbReference>
<feature type="signal peptide" evidence="4">
    <location>
        <begin position="1"/>
        <end position="24"/>
    </location>
</feature>
<keyword evidence="7" id="KW-1185">Reference proteome</keyword>
<dbReference type="CDD" id="cd08497">
    <property type="entry name" value="MbnE-like"/>
    <property type="match status" value="1"/>
</dbReference>
<dbReference type="Pfam" id="PF00496">
    <property type="entry name" value="SBP_bac_5"/>
    <property type="match status" value="1"/>
</dbReference>
<sequence length="610" mass="68227">MRRRGLFACLLALPFILWGPGAHAEPAHAIAMHGTPKYGPDFTHFDYVNPDAPKGGQIRLAALGGFDTLNPYTVKGESAAGLGLIYETLLVPSADEAFTKYEGVAEFIETPEDRSWVTFHLNPEARFHDGAPITAEDVLFSLETLRTDGAPLYRFYYADVAEAEALDDHTVKFTFSTNMNRELPLILGQLPVLPKHYWEERDFTATTVEPPLGSGPYRIADFEPGRFIRYERVEDYWGADRPTAVGFHNFDVVQYDYYRDSTVSVEALKAGEYDFRAENIAKVWATAYEGEAVDSGALVKLEVEHDRPAGMQGFIMNTRRAVFADPAVREAMAYAFDFQWANQNLFFGQYTRTRSYFDNSELAATGLPDDAELALLEPFRDDLPPRVFTEVYEPPSVPAPGEVRENLGAALTLLREAGWSLRNGVMTHGETGQTLSFEILLYDVTFERIALPYVQTLKRLGADVSVRTVDTAQYLNRLNAFDFDMIVGGWGQSDSPGNEQREYWSSATVDAQGSRNLAGISSPAVDALIETLISAHSRAELVTAVHALDRVLQWSFLVVPHWHLSYDRLVFWDKFGRPDITPDQGAQVFTWWVDPDKVAALEAAGAVRTR</sequence>
<protein>
    <submittedName>
        <fullName evidence="6">ABC transporter substrate-binding protein</fullName>
    </submittedName>
</protein>
<feature type="chain" id="PRO_5030511610" evidence="4">
    <location>
        <begin position="25"/>
        <end position="610"/>
    </location>
</feature>
<keyword evidence="3 4" id="KW-0732">Signal</keyword>
<comment type="similarity">
    <text evidence="2">Belongs to the bacterial solute-binding protein 5 family.</text>
</comment>
<dbReference type="EMBL" id="WIVE01000079">
    <property type="protein sequence ID" value="MQX38215.1"/>
    <property type="molecule type" value="Genomic_DNA"/>
</dbReference>
<comment type="subcellular location">
    <subcellularLocation>
        <location evidence="1">Periplasm</location>
    </subcellularLocation>
</comment>
<dbReference type="SUPFAM" id="SSF53850">
    <property type="entry name" value="Periplasmic binding protein-like II"/>
    <property type="match status" value="1"/>
</dbReference>
<dbReference type="GO" id="GO:0043190">
    <property type="term" value="C:ATP-binding cassette (ABC) transporter complex"/>
    <property type="evidence" value="ECO:0007669"/>
    <property type="project" value="InterPro"/>
</dbReference>
<dbReference type="Proteomes" id="UP000434582">
    <property type="component" value="Unassembled WGS sequence"/>
</dbReference>
<evidence type="ECO:0000313" key="6">
    <source>
        <dbReference type="EMBL" id="MQX38215.1"/>
    </source>
</evidence>